<evidence type="ECO:0000259" key="6">
    <source>
        <dbReference type="Pfam" id="PF01764"/>
    </source>
</evidence>
<feature type="chain" id="PRO_5034334215" description="Fungal lipase-type domain-containing protein" evidence="5">
    <location>
        <begin position="24"/>
        <end position="304"/>
    </location>
</feature>
<dbReference type="Gene3D" id="3.40.50.1820">
    <property type="entry name" value="alpha/beta hydrolase"/>
    <property type="match status" value="1"/>
</dbReference>
<evidence type="ECO:0000256" key="4">
    <source>
        <dbReference type="ARBA" id="ARBA00048461"/>
    </source>
</evidence>
<dbReference type="PANTHER" id="PTHR45856">
    <property type="entry name" value="ALPHA/BETA-HYDROLASES SUPERFAMILY PROTEIN"/>
    <property type="match status" value="1"/>
</dbReference>
<evidence type="ECO:0000256" key="3">
    <source>
        <dbReference type="ARBA" id="ARBA00047591"/>
    </source>
</evidence>
<dbReference type="SUPFAM" id="SSF53474">
    <property type="entry name" value="alpha/beta-Hydrolases"/>
    <property type="match status" value="1"/>
</dbReference>
<comment type="catalytic activity">
    <reaction evidence="3">
        <text>a diacylglycerol + H2O = a monoacylglycerol + a fatty acid + H(+)</text>
        <dbReference type="Rhea" id="RHEA:32731"/>
        <dbReference type="ChEBI" id="CHEBI:15377"/>
        <dbReference type="ChEBI" id="CHEBI:15378"/>
        <dbReference type="ChEBI" id="CHEBI:17408"/>
        <dbReference type="ChEBI" id="CHEBI:18035"/>
        <dbReference type="ChEBI" id="CHEBI:28868"/>
    </reaction>
</comment>
<comment type="caution">
    <text evidence="7">The sequence shown here is derived from an EMBL/GenBank/DDBJ whole genome shotgun (WGS) entry which is preliminary data.</text>
</comment>
<accession>A0A8H5M331</accession>
<dbReference type="OrthoDB" id="426718at2759"/>
<dbReference type="AlphaFoldDB" id="A0A8H5M331"/>
<dbReference type="GO" id="GO:0006629">
    <property type="term" value="P:lipid metabolic process"/>
    <property type="evidence" value="ECO:0007669"/>
    <property type="project" value="InterPro"/>
</dbReference>
<evidence type="ECO:0000256" key="1">
    <source>
        <dbReference type="ARBA" id="ARBA00023157"/>
    </source>
</evidence>
<comment type="similarity">
    <text evidence="2">Belongs to the AB hydrolase superfamily. Lipase family. Class 3 subfamily.</text>
</comment>
<sequence length="304" mass="32127">MVLGIQFILTALLAAVATRAAPAAELPVLESRQSITTLTASQIAAYKPYSYYASAGYCKPANTRAWNCGANCNANSGFKPVASGGDGAIVQFWYVGYDPALKTVIVSYQGTDSSKILPVITNADFHLDSLKASLFPGVSSKIKTHNGFGDAQARSAKAVLAAVKTAMSTHSATKVTIVGHSLGGALALITSVYLPLHLPTTTTFKTITFGAPRVGNQAFVNYVNARLDVSRVVNQDDIVPILPGRFLGFGHVNGEKHILDSNAWVDCPGQDNTNSQCTIGYVPNLWSGDPNDHSGPYDGTRMGC</sequence>
<dbReference type="InterPro" id="IPR002921">
    <property type="entry name" value="Fungal_lipase-type"/>
</dbReference>
<dbReference type="EMBL" id="JAACJP010000016">
    <property type="protein sequence ID" value="KAF5379505.1"/>
    <property type="molecule type" value="Genomic_DNA"/>
</dbReference>
<organism evidence="7 8">
    <name type="scientific">Tricholomella constricta</name>
    <dbReference type="NCBI Taxonomy" id="117010"/>
    <lineage>
        <taxon>Eukaryota</taxon>
        <taxon>Fungi</taxon>
        <taxon>Dikarya</taxon>
        <taxon>Basidiomycota</taxon>
        <taxon>Agaricomycotina</taxon>
        <taxon>Agaricomycetes</taxon>
        <taxon>Agaricomycetidae</taxon>
        <taxon>Agaricales</taxon>
        <taxon>Tricholomatineae</taxon>
        <taxon>Lyophyllaceae</taxon>
        <taxon>Tricholomella</taxon>
    </lineage>
</organism>
<evidence type="ECO:0000256" key="5">
    <source>
        <dbReference type="SAM" id="SignalP"/>
    </source>
</evidence>
<keyword evidence="8" id="KW-1185">Reference proteome</keyword>
<name>A0A8H5M331_9AGAR</name>
<dbReference type="InterPro" id="IPR029058">
    <property type="entry name" value="AB_hydrolase_fold"/>
</dbReference>
<dbReference type="Proteomes" id="UP000565441">
    <property type="component" value="Unassembled WGS sequence"/>
</dbReference>
<feature type="signal peptide" evidence="5">
    <location>
        <begin position="1"/>
        <end position="23"/>
    </location>
</feature>
<feature type="domain" description="Fungal lipase-type" evidence="6">
    <location>
        <begin position="106"/>
        <end position="245"/>
    </location>
</feature>
<dbReference type="InterPro" id="IPR051218">
    <property type="entry name" value="Sec_MonoDiacylglyc_Lipase"/>
</dbReference>
<protein>
    <recommendedName>
        <fullName evidence="6">Fungal lipase-type domain-containing protein</fullName>
    </recommendedName>
</protein>
<evidence type="ECO:0000256" key="2">
    <source>
        <dbReference type="ARBA" id="ARBA00043996"/>
    </source>
</evidence>
<dbReference type="CDD" id="cd00519">
    <property type="entry name" value="Lipase_3"/>
    <property type="match status" value="1"/>
</dbReference>
<gene>
    <name evidence="7" type="ORF">D9615_006488</name>
</gene>
<comment type="catalytic activity">
    <reaction evidence="4">
        <text>a monoacylglycerol + H2O = glycerol + a fatty acid + H(+)</text>
        <dbReference type="Rhea" id="RHEA:15245"/>
        <dbReference type="ChEBI" id="CHEBI:15377"/>
        <dbReference type="ChEBI" id="CHEBI:15378"/>
        <dbReference type="ChEBI" id="CHEBI:17408"/>
        <dbReference type="ChEBI" id="CHEBI:17754"/>
        <dbReference type="ChEBI" id="CHEBI:28868"/>
    </reaction>
</comment>
<dbReference type="Pfam" id="PF01764">
    <property type="entry name" value="Lipase_3"/>
    <property type="match status" value="1"/>
</dbReference>
<evidence type="ECO:0000313" key="8">
    <source>
        <dbReference type="Proteomes" id="UP000565441"/>
    </source>
</evidence>
<keyword evidence="5" id="KW-0732">Signal</keyword>
<evidence type="ECO:0000313" key="7">
    <source>
        <dbReference type="EMBL" id="KAF5379505.1"/>
    </source>
</evidence>
<proteinExistence type="inferred from homology"/>
<keyword evidence="1" id="KW-1015">Disulfide bond</keyword>
<dbReference type="PANTHER" id="PTHR45856:SF25">
    <property type="entry name" value="FUNGAL LIPASE-LIKE DOMAIN-CONTAINING PROTEIN"/>
    <property type="match status" value="1"/>
</dbReference>
<reference evidence="7 8" key="1">
    <citation type="journal article" date="2020" name="ISME J.">
        <title>Uncovering the hidden diversity of litter-decomposition mechanisms in mushroom-forming fungi.</title>
        <authorList>
            <person name="Floudas D."/>
            <person name="Bentzer J."/>
            <person name="Ahren D."/>
            <person name="Johansson T."/>
            <person name="Persson P."/>
            <person name="Tunlid A."/>
        </authorList>
    </citation>
    <scope>NUCLEOTIDE SEQUENCE [LARGE SCALE GENOMIC DNA]</scope>
    <source>
        <strain evidence="7 8">CBS 661.87</strain>
    </source>
</reference>